<evidence type="ECO:0000256" key="3">
    <source>
        <dbReference type="SAM" id="MobiDB-lite"/>
    </source>
</evidence>
<dbReference type="GO" id="GO:0005793">
    <property type="term" value="C:endoplasmic reticulum-Golgi intermediate compartment"/>
    <property type="evidence" value="ECO:0007669"/>
    <property type="project" value="TreeGrafter"/>
</dbReference>
<evidence type="ECO:0000256" key="1">
    <source>
        <dbReference type="ARBA" id="ARBA00022729"/>
    </source>
</evidence>
<dbReference type="OMA" id="MATEHHI"/>
<dbReference type="Proteomes" id="UP000054270">
    <property type="component" value="Unassembled WGS sequence"/>
</dbReference>
<dbReference type="STRING" id="945553.A0A0D2MX28"/>
<feature type="domain" description="EF-hand" evidence="5">
    <location>
        <begin position="104"/>
        <end position="124"/>
    </location>
</feature>
<dbReference type="PROSITE" id="PS00018">
    <property type="entry name" value="EF_HAND_1"/>
    <property type="match status" value="1"/>
</dbReference>
<keyword evidence="1 4" id="KW-0732">Signal</keyword>
<keyword evidence="7" id="KW-1185">Reference proteome</keyword>
<dbReference type="GO" id="GO:0070062">
    <property type="term" value="C:extracellular exosome"/>
    <property type="evidence" value="ECO:0007669"/>
    <property type="project" value="TreeGrafter"/>
</dbReference>
<evidence type="ECO:0000313" key="6">
    <source>
        <dbReference type="EMBL" id="KJA28583.1"/>
    </source>
</evidence>
<accession>A0A0D2MX28</accession>
<protein>
    <recommendedName>
        <fullName evidence="5">EF-hand domain-containing protein</fullName>
    </recommendedName>
</protein>
<dbReference type="AlphaFoldDB" id="A0A0D2MX28"/>
<feature type="signal peptide" evidence="4">
    <location>
        <begin position="1"/>
        <end position="20"/>
    </location>
</feature>
<dbReference type="GO" id="GO:0005509">
    <property type="term" value="F:calcium ion binding"/>
    <property type="evidence" value="ECO:0007669"/>
    <property type="project" value="InterPro"/>
</dbReference>
<dbReference type="InterPro" id="IPR040250">
    <property type="entry name" value="Nucleobindin"/>
</dbReference>
<dbReference type="SUPFAM" id="SSF47473">
    <property type="entry name" value="EF-hand"/>
    <property type="match status" value="1"/>
</dbReference>
<dbReference type="Pfam" id="PF13202">
    <property type="entry name" value="EF-hand_5"/>
    <property type="match status" value="1"/>
</dbReference>
<evidence type="ECO:0000256" key="2">
    <source>
        <dbReference type="ARBA" id="ARBA00022837"/>
    </source>
</evidence>
<feature type="region of interest" description="Disordered" evidence="3">
    <location>
        <begin position="217"/>
        <end position="280"/>
    </location>
</feature>
<dbReference type="EMBL" id="KN817521">
    <property type="protein sequence ID" value="KJA28583.1"/>
    <property type="molecule type" value="Genomic_DNA"/>
</dbReference>
<feature type="chain" id="PRO_5002247629" description="EF-hand domain-containing protein" evidence="4">
    <location>
        <begin position="21"/>
        <end position="297"/>
    </location>
</feature>
<keyword evidence="2" id="KW-0106">Calcium</keyword>
<dbReference type="Gene3D" id="1.10.238.10">
    <property type="entry name" value="EF-hand"/>
    <property type="match status" value="1"/>
</dbReference>
<gene>
    <name evidence="6" type="ORF">HYPSUDRAFT_177775</name>
</gene>
<evidence type="ECO:0000256" key="4">
    <source>
        <dbReference type="SAM" id="SignalP"/>
    </source>
</evidence>
<reference evidence="7" key="1">
    <citation type="submission" date="2014-04" db="EMBL/GenBank/DDBJ databases">
        <title>Evolutionary Origins and Diversification of the Mycorrhizal Mutualists.</title>
        <authorList>
            <consortium name="DOE Joint Genome Institute"/>
            <consortium name="Mycorrhizal Genomics Consortium"/>
            <person name="Kohler A."/>
            <person name="Kuo A."/>
            <person name="Nagy L.G."/>
            <person name="Floudas D."/>
            <person name="Copeland A."/>
            <person name="Barry K.W."/>
            <person name="Cichocki N."/>
            <person name="Veneault-Fourrey C."/>
            <person name="LaButti K."/>
            <person name="Lindquist E.A."/>
            <person name="Lipzen A."/>
            <person name="Lundell T."/>
            <person name="Morin E."/>
            <person name="Murat C."/>
            <person name="Riley R."/>
            <person name="Ohm R."/>
            <person name="Sun H."/>
            <person name="Tunlid A."/>
            <person name="Henrissat B."/>
            <person name="Grigoriev I.V."/>
            <person name="Hibbett D.S."/>
            <person name="Martin F."/>
        </authorList>
    </citation>
    <scope>NUCLEOTIDE SEQUENCE [LARGE SCALE GENOMIC DNA]</scope>
    <source>
        <strain evidence="7">FD-334 SS-4</strain>
    </source>
</reference>
<evidence type="ECO:0000313" key="7">
    <source>
        <dbReference type="Proteomes" id="UP000054270"/>
    </source>
</evidence>
<proteinExistence type="predicted"/>
<dbReference type="PANTHER" id="PTHR19237">
    <property type="entry name" value="NUCLEOBINDIN"/>
    <property type="match status" value="1"/>
</dbReference>
<feature type="compositionally biased region" description="Basic and acidic residues" evidence="3">
    <location>
        <begin position="236"/>
        <end position="258"/>
    </location>
</feature>
<organism evidence="6 7">
    <name type="scientific">Hypholoma sublateritium (strain FD-334 SS-4)</name>
    <dbReference type="NCBI Taxonomy" id="945553"/>
    <lineage>
        <taxon>Eukaryota</taxon>
        <taxon>Fungi</taxon>
        <taxon>Dikarya</taxon>
        <taxon>Basidiomycota</taxon>
        <taxon>Agaricomycotina</taxon>
        <taxon>Agaricomycetes</taxon>
        <taxon>Agaricomycetidae</taxon>
        <taxon>Agaricales</taxon>
        <taxon>Agaricineae</taxon>
        <taxon>Strophariaceae</taxon>
        <taxon>Hypholoma</taxon>
    </lineage>
</organism>
<dbReference type="PANTHER" id="PTHR19237:SF20">
    <property type="entry name" value="NUCLEOBINDIN 1"/>
    <property type="match status" value="1"/>
</dbReference>
<dbReference type="OrthoDB" id="289247at2759"/>
<name>A0A0D2MX28_HYPSF</name>
<dbReference type="InterPro" id="IPR018247">
    <property type="entry name" value="EF_Hand_1_Ca_BS"/>
</dbReference>
<sequence length="297" mass="33561">MNKFICFVLFASIHASFGHGGHESSGPAAGETIQEYAQRHMSSEHHIDSFDARSFFQLHDLNRDGVWDKEEIQAIYGVHHVYAQKQSKDEIEHRNKANLVVQGVLEKLDLNSDGRITPEELEKVGLAGLPNFDGLGAEGHHYDVESEFFLHHEEQFHSTPETQTDESYNHPEDLEHFAQHEAIELKETQKEAEFQGLTVEELTEALQQAAADAKAAAAEEAKKPVSSSKSVTRVTPPEKQDPEIKYKGAKTEAERKGEWGTGSEGYKPPTDAGDKLRKNLPYKTRMQYKFRRSWGDF</sequence>
<evidence type="ECO:0000259" key="5">
    <source>
        <dbReference type="Pfam" id="PF13202"/>
    </source>
</evidence>
<dbReference type="InterPro" id="IPR002048">
    <property type="entry name" value="EF_hand_dom"/>
</dbReference>
<dbReference type="InterPro" id="IPR011992">
    <property type="entry name" value="EF-hand-dom_pair"/>
</dbReference>